<dbReference type="EMBL" id="LK023350">
    <property type="protein sequence ID" value="CDS11817.1"/>
    <property type="molecule type" value="Genomic_DNA"/>
</dbReference>
<evidence type="ECO:0000256" key="11">
    <source>
        <dbReference type="ARBA" id="ARBA00073741"/>
    </source>
</evidence>
<evidence type="ECO:0000256" key="4">
    <source>
        <dbReference type="ARBA" id="ARBA00022723"/>
    </source>
</evidence>
<feature type="transmembrane region" description="Helical" evidence="13">
    <location>
        <begin position="761"/>
        <end position="782"/>
    </location>
</feature>
<feature type="transmembrane region" description="Helical" evidence="13">
    <location>
        <begin position="282"/>
        <end position="308"/>
    </location>
</feature>
<dbReference type="Gene3D" id="3.40.50.1000">
    <property type="entry name" value="HAD superfamily/HAD-like"/>
    <property type="match status" value="1"/>
</dbReference>
<dbReference type="SMART" id="SM00831">
    <property type="entry name" value="Cation_ATPase_N"/>
    <property type="match status" value="1"/>
</dbReference>
<dbReference type="SUPFAM" id="SSF81653">
    <property type="entry name" value="Calcium ATPase, transduction domain A"/>
    <property type="match status" value="1"/>
</dbReference>
<dbReference type="InterPro" id="IPR059000">
    <property type="entry name" value="ATPase_P-type_domA"/>
</dbReference>
<evidence type="ECO:0000256" key="3">
    <source>
        <dbReference type="ARBA" id="ARBA00022692"/>
    </source>
</evidence>
<evidence type="ECO:0000256" key="6">
    <source>
        <dbReference type="ARBA" id="ARBA00022840"/>
    </source>
</evidence>
<dbReference type="InterPro" id="IPR008250">
    <property type="entry name" value="ATPase_P-typ_transduc_dom_A_sf"/>
</dbReference>
<evidence type="ECO:0000259" key="14">
    <source>
        <dbReference type="SMART" id="SM00831"/>
    </source>
</evidence>
<dbReference type="PROSITE" id="PS00154">
    <property type="entry name" value="ATPASE_E1_E2"/>
    <property type="match status" value="1"/>
</dbReference>
<evidence type="ECO:0000256" key="5">
    <source>
        <dbReference type="ARBA" id="ARBA00022741"/>
    </source>
</evidence>
<dbReference type="InterPro" id="IPR023299">
    <property type="entry name" value="ATPase_P-typ_cyto_dom_N"/>
</dbReference>
<dbReference type="PRINTS" id="PR00119">
    <property type="entry name" value="CATATPASE"/>
</dbReference>
<reference evidence="15" key="1">
    <citation type="journal article" date="2014" name="Genome Announc.">
        <title>De novo whole-genome sequence and genome annotation of Lichtheimia ramosa.</title>
        <authorList>
            <person name="Linde J."/>
            <person name="Schwartze V."/>
            <person name="Binder U."/>
            <person name="Lass-Florl C."/>
            <person name="Voigt K."/>
            <person name="Horn F."/>
        </authorList>
    </citation>
    <scope>NUCLEOTIDE SEQUENCE</scope>
    <source>
        <strain evidence="15">JMRC FSU:6197</strain>
    </source>
</reference>
<accession>A0A077WYC1</accession>
<keyword evidence="7" id="KW-1278">Translocase</keyword>
<dbReference type="GO" id="GO:0005524">
    <property type="term" value="F:ATP binding"/>
    <property type="evidence" value="ECO:0007669"/>
    <property type="project" value="UniProtKB-KW"/>
</dbReference>
<dbReference type="InterPro" id="IPR001757">
    <property type="entry name" value="P_typ_ATPase"/>
</dbReference>
<dbReference type="InterPro" id="IPR044492">
    <property type="entry name" value="P_typ_ATPase_HD_dom"/>
</dbReference>
<feature type="transmembrane region" description="Helical" evidence="13">
    <location>
        <begin position="843"/>
        <end position="863"/>
    </location>
</feature>
<comment type="subcellular location">
    <subcellularLocation>
        <location evidence="1">Cell membrane</location>
        <topology evidence="1">Multi-pass membrane protein</topology>
    </subcellularLocation>
</comment>
<keyword evidence="5" id="KW-0547">Nucleotide-binding</keyword>
<dbReference type="InterPro" id="IPR006068">
    <property type="entry name" value="ATPase_P-typ_cation-transptr_C"/>
</dbReference>
<dbReference type="OrthoDB" id="116380at2759"/>
<keyword evidence="3 13" id="KW-0812">Transmembrane</keyword>
<feature type="transmembrane region" description="Helical" evidence="13">
    <location>
        <begin position="963"/>
        <end position="982"/>
    </location>
</feature>
<evidence type="ECO:0000256" key="12">
    <source>
        <dbReference type="SAM" id="MobiDB-lite"/>
    </source>
</evidence>
<evidence type="ECO:0000313" key="15">
    <source>
        <dbReference type="EMBL" id="CDS11817.1"/>
    </source>
</evidence>
<proteinExistence type="inferred from homology"/>
<dbReference type="GO" id="GO:0015662">
    <property type="term" value="F:P-type ion transporter activity"/>
    <property type="evidence" value="ECO:0007669"/>
    <property type="project" value="UniProtKB-ARBA"/>
</dbReference>
<comment type="similarity">
    <text evidence="10">Belongs to the cation transport ATPase (P-type) (TC 3.A.3) family.</text>
</comment>
<dbReference type="InterPro" id="IPR036412">
    <property type="entry name" value="HAD-like_sf"/>
</dbReference>
<dbReference type="Pfam" id="PF13246">
    <property type="entry name" value="Cation_ATPase"/>
    <property type="match status" value="1"/>
</dbReference>
<evidence type="ECO:0000256" key="9">
    <source>
        <dbReference type="ARBA" id="ARBA00023136"/>
    </source>
</evidence>
<dbReference type="Gene3D" id="1.20.1110.10">
    <property type="entry name" value="Calcium-transporting ATPase, transmembrane domain"/>
    <property type="match status" value="1"/>
</dbReference>
<dbReference type="SUPFAM" id="SSF81665">
    <property type="entry name" value="Calcium ATPase, transmembrane domain M"/>
    <property type="match status" value="1"/>
</dbReference>
<dbReference type="SFLD" id="SFLDF00027">
    <property type="entry name" value="p-type_atpase"/>
    <property type="match status" value="1"/>
</dbReference>
<dbReference type="GO" id="GO:0046872">
    <property type="term" value="F:metal ion binding"/>
    <property type="evidence" value="ECO:0007669"/>
    <property type="project" value="UniProtKB-KW"/>
</dbReference>
<dbReference type="GO" id="GO:0005886">
    <property type="term" value="C:plasma membrane"/>
    <property type="evidence" value="ECO:0007669"/>
    <property type="project" value="UniProtKB-SubCell"/>
</dbReference>
<feature type="domain" description="Cation-transporting P-type ATPase N-terminal" evidence="14">
    <location>
        <begin position="15"/>
        <end position="89"/>
    </location>
</feature>
<feature type="transmembrane region" description="Helical" evidence="13">
    <location>
        <begin position="94"/>
        <end position="114"/>
    </location>
</feature>
<keyword evidence="6" id="KW-0067">ATP-binding</keyword>
<evidence type="ECO:0000256" key="8">
    <source>
        <dbReference type="ARBA" id="ARBA00022989"/>
    </source>
</evidence>
<dbReference type="SUPFAM" id="SSF81660">
    <property type="entry name" value="Metal cation-transporting ATPase, ATP-binding domain N"/>
    <property type="match status" value="1"/>
</dbReference>
<dbReference type="Gene3D" id="2.70.150.10">
    <property type="entry name" value="Calcium-transporting ATPase, cytoplasmic transduction domain A"/>
    <property type="match status" value="1"/>
</dbReference>
<protein>
    <recommendedName>
        <fullName evidence="11">Sodium/potassium exporting P-type ATPase 1</fullName>
    </recommendedName>
</protein>
<dbReference type="Pfam" id="PF00689">
    <property type="entry name" value="Cation_ATPase_C"/>
    <property type="match status" value="1"/>
</dbReference>
<dbReference type="AlphaFoldDB" id="A0A077WYC1"/>
<organism evidence="15">
    <name type="scientific">Lichtheimia ramosa</name>
    <dbReference type="NCBI Taxonomy" id="688394"/>
    <lineage>
        <taxon>Eukaryota</taxon>
        <taxon>Fungi</taxon>
        <taxon>Fungi incertae sedis</taxon>
        <taxon>Mucoromycota</taxon>
        <taxon>Mucoromycotina</taxon>
        <taxon>Mucoromycetes</taxon>
        <taxon>Mucorales</taxon>
        <taxon>Lichtheimiaceae</taxon>
        <taxon>Lichtheimia</taxon>
    </lineage>
</organism>
<dbReference type="GO" id="GO:0019829">
    <property type="term" value="F:ATPase-coupled monoatomic cation transmembrane transporter activity"/>
    <property type="evidence" value="ECO:0007669"/>
    <property type="project" value="UniProtKB-ARBA"/>
</dbReference>
<evidence type="ECO:0000256" key="1">
    <source>
        <dbReference type="ARBA" id="ARBA00004651"/>
    </source>
</evidence>
<keyword evidence="9 13" id="KW-0472">Membrane</keyword>
<feature type="transmembrane region" description="Helical" evidence="13">
    <location>
        <begin position="930"/>
        <end position="948"/>
    </location>
</feature>
<dbReference type="SFLD" id="SFLDS00003">
    <property type="entry name" value="Haloacid_Dehalogenase"/>
    <property type="match status" value="1"/>
</dbReference>
<dbReference type="SUPFAM" id="SSF56784">
    <property type="entry name" value="HAD-like"/>
    <property type="match status" value="1"/>
</dbReference>
<feature type="transmembrane region" description="Helical" evidence="13">
    <location>
        <begin position="794"/>
        <end position="814"/>
    </location>
</feature>
<dbReference type="FunFam" id="2.70.150.10:FF:000016">
    <property type="entry name" value="Calcium-transporting P-type ATPase putative"/>
    <property type="match status" value="1"/>
</dbReference>
<dbReference type="PRINTS" id="PR00120">
    <property type="entry name" value="HATPASE"/>
</dbReference>
<dbReference type="GO" id="GO:0098662">
    <property type="term" value="P:inorganic cation transmembrane transport"/>
    <property type="evidence" value="ECO:0007669"/>
    <property type="project" value="UniProtKB-ARBA"/>
</dbReference>
<dbReference type="PANTHER" id="PTHR42861">
    <property type="entry name" value="CALCIUM-TRANSPORTING ATPASE"/>
    <property type="match status" value="1"/>
</dbReference>
<name>A0A077WYC1_9FUNG</name>
<evidence type="ECO:0000256" key="13">
    <source>
        <dbReference type="SAM" id="Phobius"/>
    </source>
</evidence>
<dbReference type="InterPro" id="IPR023298">
    <property type="entry name" value="ATPase_P-typ_TM_dom_sf"/>
</dbReference>
<dbReference type="NCBIfam" id="TIGR01494">
    <property type="entry name" value="ATPase_P-type"/>
    <property type="match status" value="2"/>
</dbReference>
<keyword evidence="2" id="KW-1003">Cell membrane</keyword>
<gene>
    <name evidence="15" type="ORF">LRAMOSA11461</name>
</gene>
<dbReference type="InterPro" id="IPR018303">
    <property type="entry name" value="ATPase_P-typ_P_site"/>
</dbReference>
<dbReference type="GO" id="GO:0046873">
    <property type="term" value="F:metal ion transmembrane transporter activity"/>
    <property type="evidence" value="ECO:0007669"/>
    <property type="project" value="UniProtKB-ARBA"/>
</dbReference>
<keyword evidence="4" id="KW-0479">Metal-binding</keyword>
<dbReference type="FunFam" id="3.40.50.1000:FF:000028">
    <property type="entry name" value="Calcium-transporting P-type ATPase, putative"/>
    <property type="match status" value="1"/>
</dbReference>
<evidence type="ECO:0000256" key="7">
    <source>
        <dbReference type="ARBA" id="ARBA00022967"/>
    </source>
</evidence>
<dbReference type="GO" id="GO:0140352">
    <property type="term" value="P:export from cell"/>
    <property type="evidence" value="ECO:0007669"/>
    <property type="project" value="UniProtKB-ARBA"/>
</dbReference>
<feature type="transmembrane region" description="Helical" evidence="13">
    <location>
        <begin position="255"/>
        <end position="276"/>
    </location>
</feature>
<dbReference type="InterPro" id="IPR004014">
    <property type="entry name" value="ATPase_P-typ_cation-transptr_N"/>
</dbReference>
<dbReference type="Pfam" id="PF00122">
    <property type="entry name" value="E1-E2_ATPase"/>
    <property type="match status" value="1"/>
</dbReference>
<evidence type="ECO:0000256" key="10">
    <source>
        <dbReference type="ARBA" id="ARBA00038148"/>
    </source>
</evidence>
<sequence length="1003" mass="110792">MSTDDTLEQPSASSTWHTQSVESVIDSLHTDIKKGLSENDVKQRQAQYGLNELETKNGASWIKILLRQAVDIMNWIFVALGIVCYVMEDYITGTLMIALGIANLIMCFAQEYAAEQTLAALRNLSSPTATVLRDGHETTIPSKELVPGDVLLVQEGDTVAADARLFYISNLEVDEALLTGESLPVQKQLIVIDNIDEPVGDRINMVYSSTVVTKGRARAIVTATAMQTEIGKVAQKLNDAGEADRTRLQTSLNRMYIGLIVLAGIFVIIVLASVKFHTGYDVGMYAMTTAMSVLPAGLTTVLTVTLVLGGRQMSKRKALVRRLKVLETLGSLTNIFSDKTGTLTLARMVVVRFWTPNEGFVYMTSNGLAPEGNAYKVDSADEVPNDNDNNEKTHVALDKVHLSNTMEQLVQCAALCNQSSIRRREEAEETSNESLVEKKQSKNMSNDDDEEGEEEDIDSSDGWIPSGAPTEVALQVFAHKFDRGKPTLESQGWEFIEEHQFDSTVKRMSTVYHHQASDSYIAFVKGATERILPLCTSGLPKDPDTVMRTVDELASQGLRVIALACRRLPDIIKLEQAKSMSREQVETDLEFLGLTGIYDPPRAESRQAVIEAHRAGIMVHMLTGDHPATATAIAKEIHILNDQAMKQVKDLVMTGPQFDALTDEQVDALERLPLVVARCSPETKVKMIEAAQRRHLISAMTGDGVNDSPSLRIADVGIAMGKNGSDVAKQASDIILTDDNFATIIRAVAEGRRIYQNMQRFLLYFYIVIFACSVYLLIGLAFRDPENGTAAPISTLQMVFFYVAVTPPAGLLSWQPASPDIMKQPPRPPTESLFNREIVMDTVFYAVLLGALSIVSFVIPLYVLSNGNGVEGVGCDGKYQAGVCDPFFRARSTLMMTVILGSFVVMMHCRSYRDVECGWRGIKQTLTSRTLQYTFIFDMAAGCIFMYVPTVNTEAFRILGIKWEWGIVVGLVLVFAIVGEGYKWMKRRFLKPLASHPVDELLF</sequence>
<dbReference type="Gene3D" id="3.40.1110.10">
    <property type="entry name" value="Calcium-transporting ATPase, cytoplasmic domain N"/>
    <property type="match status" value="1"/>
</dbReference>
<evidence type="ECO:0000256" key="2">
    <source>
        <dbReference type="ARBA" id="ARBA00022475"/>
    </source>
</evidence>
<dbReference type="GO" id="GO:0016887">
    <property type="term" value="F:ATP hydrolysis activity"/>
    <property type="evidence" value="ECO:0007669"/>
    <property type="project" value="InterPro"/>
</dbReference>
<feature type="region of interest" description="Disordered" evidence="12">
    <location>
        <begin position="424"/>
        <end position="465"/>
    </location>
</feature>
<feature type="compositionally biased region" description="Acidic residues" evidence="12">
    <location>
        <begin position="446"/>
        <end position="459"/>
    </location>
</feature>
<feature type="transmembrane region" description="Helical" evidence="13">
    <location>
        <begin position="892"/>
        <end position="909"/>
    </location>
</feature>
<dbReference type="InterPro" id="IPR023214">
    <property type="entry name" value="HAD_sf"/>
</dbReference>
<dbReference type="Pfam" id="PF00690">
    <property type="entry name" value="Cation_ATPase_N"/>
    <property type="match status" value="1"/>
</dbReference>
<keyword evidence="8 13" id="KW-1133">Transmembrane helix</keyword>
<feature type="transmembrane region" description="Helical" evidence="13">
    <location>
        <begin position="72"/>
        <end position="88"/>
    </location>
</feature>
<dbReference type="SFLD" id="SFLDG00002">
    <property type="entry name" value="C1.7:_P-type_atpase_like"/>
    <property type="match status" value="1"/>
</dbReference>